<evidence type="ECO:0000256" key="10">
    <source>
        <dbReference type="RuleBase" id="RU365087"/>
    </source>
</evidence>
<keyword evidence="3 10" id="KW-0813">Transport</keyword>
<dbReference type="InterPro" id="IPR004692">
    <property type="entry name" value="SecG"/>
</dbReference>
<evidence type="ECO:0000313" key="11">
    <source>
        <dbReference type="EMBL" id="HIP98504.1"/>
    </source>
</evidence>
<accession>A0A9D0YPZ3</accession>
<comment type="caution">
    <text evidence="11">The sequence shown here is derived from an EMBL/GenBank/DDBJ whole genome shotgun (WGS) entry which is preliminary data.</text>
</comment>
<evidence type="ECO:0000256" key="7">
    <source>
        <dbReference type="ARBA" id="ARBA00022989"/>
    </source>
</evidence>
<keyword evidence="4 10" id="KW-1003">Cell membrane</keyword>
<keyword evidence="7 10" id="KW-1133">Transmembrane helix</keyword>
<reference evidence="11" key="1">
    <citation type="journal article" date="2020" name="ISME J.">
        <title>Gammaproteobacteria mediating utilization of methyl-, sulfur- and petroleum organic compounds in deep ocean hydrothermal plumes.</title>
        <authorList>
            <person name="Zhou Z."/>
            <person name="Liu Y."/>
            <person name="Pan J."/>
            <person name="Cron B.R."/>
            <person name="Toner B.M."/>
            <person name="Anantharaman K."/>
            <person name="Breier J.A."/>
            <person name="Dick G.J."/>
            <person name="Li M."/>
        </authorList>
    </citation>
    <scope>NUCLEOTIDE SEQUENCE</scope>
    <source>
        <strain evidence="11">SZUA-1501</strain>
    </source>
</reference>
<proteinExistence type="inferred from homology"/>
<dbReference type="GO" id="GO:0043952">
    <property type="term" value="P:protein transport by the Sec complex"/>
    <property type="evidence" value="ECO:0007669"/>
    <property type="project" value="TreeGrafter"/>
</dbReference>
<dbReference type="GO" id="GO:0065002">
    <property type="term" value="P:intracellular protein transmembrane transport"/>
    <property type="evidence" value="ECO:0007669"/>
    <property type="project" value="TreeGrafter"/>
</dbReference>
<keyword evidence="9 10" id="KW-0472">Membrane</keyword>
<evidence type="ECO:0000313" key="12">
    <source>
        <dbReference type="Proteomes" id="UP000606463"/>
    </source>
</evidence>
<keyword evidence="6 10" id="KW-0653">Protein transport</keyword>
<protein>
    <recommendedName>
        <fullName evidence="10">Protein-export membrane protein SecG</fullName>
    </recommendedName>
</protein>
<comment type="caution">
    <text evidence="10">Lacks conserved residue(s) required for the propagation of feature annotation.</text>
</comment>
<name>A0A9D0YPZ3_AQUAO</name>
<evidence type="ECO:0000256" key="3">
    <source>
        <dbReference type="ARBA" id="ARBA00022448"/>
    </source>
</evidence>
<sequence>MLTTAVLTLLVIVSVLLIIVILMQRGSSEFALAFGSNPMQTLFGGTEADTILAKITFFLGGLFLVLSFLLAVISKSEQNSLFKELKTQRVESQNKTS</sequence>
<dbReference type="GO" id="GO:0015450">
    <property type="term" value="F:protein-transporting ATPase activity"/>
    <property type="evidence" value="ECO:0007669"/>
    <property type="project" value="UniProtKB-UniRule"/>
</dbReference>
<keyword evidence="5 10" id="KW-0812">Transmembrane</keyword>
<feature type="transmembrane region" description="Helical" evidence="10">
    <location>
        <begin position="51"/>
        <end position="73"/>
    </location>
</feature>
<dbReference type="GO" id="GO:0009306">
    <property type="term" value="P:protein secretion"/>
    <property type="evidence" value="ECO:0007669"/>
    <property type="project" value="UniProtKB-UniRule"/>
</dbReference>
<comment type="function">
    <text evidence="10">Involved in protein export. Participates in an early event of protein translocation.</text>
</comment>
<dbReference type="PANTHER" id="PTHR34182">
    <property type="entry name" value="PROTEIN-EXPORT MEMBRANE PROTEIN SECG"/>
    <property type="match status" value="1"/>
</dbReference>
<organism evidence="11 12">
    <name type="scientific">Aquifex aeolicus</name>
    <dbReference type="NCBI Taxonomy" id="63363"/>
    <lineage>
        <taxon>Bacteria</taxon>
        <taxon>Pseudomonadati</taxon>
        <taxon>Aquificota</taxon>
        <taxon>Aquificia</taxon>
        <taxon>Aquificales</taxon>
        <taxon>Aquificaceae</taxon>
        <taxon>Aquifex</taxon>
    </lineage>
</organism>
<evidence type="ECO:0000256" key="5">
    <source>
        <dbReference type="ARBA" id="ARBA00022692"/>
    </source>
</evidence>
<evidence type="ECO:0000256" key="1">
    <source>
        <dbReference type="ARBA" id="ARBA00004651"/>
    </source>
</evidence>
<comment type="similarity">
    <text evidence="2 10">Belongs to the SecG family.</text>
</comment>
<dbReference type="PRINTS" id="PR01651">
    <property type="entry name" value="SECGEXPORT"/>
</dbReference>
<dbReference type="Proteomes" id="UP000606463">
    <property type="component" value="Unassembled WGS sequence"/>
</dbReference>
<dbReference type="EMBL" id="DQVE01000043">
    <property type="protein sequence ID" value="HIP98504.1"/>
    <property type="molecule type" value="Genomic_DNA"/>
</dbReference>
<dbReference type="Pfam" id="PF03840">
    <property type="entry name" value="SecG"/>
    <property type="match status" value="1"/>
</dbReference>
<dbReference type="NCBIfam" id="TIGR00810">
    <property type="entry name" value="secG"/>
    <property type="match status" value="1"/>
</dbReference>
<evidence type="ECO:0000256" key="4">
    <source>
        <dbReference type="ARBA" id="ARBA00022475"/>
    </source>
</evidence>
<evidence type="ECO:0000256" key="2">
    <source>
        <dbReference type="ARBA" id="ARBA00008445"/>
    </source>
</evidence>
<dbReference type="AlphaFoldDB" id="A0A9D0YPZ3"/>
<evidence type="ECO:0000256" key="9">
    <source>
        <dbReference type="ARBA" id="ARBA00023136"/>
    </source>
</evidence>
<comment type="subcellular location">
    <subcellularLocation>
        <location evidence="1 10">Cell membrane</location>
        <topology evidence="1 10">Multi-pass membrane protein</topology>
    </subcellularLocation>
</comment>
<dbReference type="PANTHER" id="PTHR34182:SF1">
    <property type="entry name" value="PROTEIN-EXPORT MEMBRANE PROTEIN SECG"/>
    <property type="match status" value="1"/>
</dbReference>
<keyword evidence="8 10" id="KW-0811">Translocation</keyword>
<gene>
    <name evidence="11" type="primary">secG</name>
    <name evidence="11" type="ORF">EYH37_03975</name>
</gene>
<evidence type="ECO:0000256" key="6">
    <source>
        <dbReference type="ARBA" id="ARBA00022927"/>
    </source>
</evidence>
<evidence type="ECO:0000256" key="8">
    <source>
        <dbReference type="ARBA" id="ARBA00023010"/>
    </source>
</evidence>
<dbReference type="GO" id="GO:0005886">
    <property type="term" value="C:plasma membrane"/>
    <property type="evidence" value="ECO:0007669"/>
    <property type="project" value="UniProtKB-SubCell"/>
</dbReference>